<sequence length="732" mass="80619">MTRPKVRAEDRKRSARACGACKASKKRCDSKLPCSTCVKKGAADLCNFSTLRRQYPFASARPARSIESFVSASSSTQGTLRPLAPREQSIGLQTPPSCPSSETRPVCPEDRHVSSKDRDASPSTAQFPRMLLSATGEKVYVGNTAAISFLEFLRKLLKRHAGSSRFTEGQKSHMMLEAAVQSTGPSAVEVEAEVDRAHKLALIQCFFDVSNGFLFLFTEEQVSRLLDISALEESPLGTLTTCTEQENLVALDLMIAIGARCRGQDEADLRLSATYFSRAQQKAFKGMLHDPSLGMVINFVLMAFYMFCACRRNTGLMYLGVASKAATVLGLHLVELHKTLPLETRSLRMRAWKSLRILDLICNAILGRPNSSPDVRLGGYETDEDIEGPSIHRMLSLNANFESCSILEAISLKLTKENTFGVETTEAFLQSLRDWARALPEELRQGIQKEHGAVQGPGHREVTIGNIHVACTYYFGVLLVTRQFLVSNVTASLQRQKTSSRNPEEDTSSLVKNQDQKVLELSHVCVDAAKLMVQMCHLAASSDLLLGNMCILQAWIFAAGLVLGLSLLDQSAALSSDARIAFVSSREVLKILSRLSPQAERYFEILSLFSEAIDSYQDNLSHACRQSSSSYLEQILRPTLPSYDGDILQTQSGRSSNELSDDYVNPAVGQITTRVDSGDPLLPQEFLAVLPDVSDELGYQLFWDEYTLECANQLDVANADFSLTGWVGMEPG</sequence>
<keyword evidence="8" id="KW-1185">Reference proteome</keyword>
<evidence type="ECO:0000256" key="5">
    <source>
        <dbReference type="SAM" id="MobiDB-lite"/>
    </source>
</evidence>
<dbReference type="InterPro" id="IPR051127">
    <property type="entry name" value="Fungal_SecMet_Regulators"/>
</dbReference>
<dbReference type="OrthoDB" id="4064873at2759"/>
<dbReference type="PROSITE" id="PS50048">
    <property type="entry name" value="ZN2_CY6_FUNGAL_2"/>
    <property type="match status" value="1"/>
</dbReference>
<evidence type="ECO:0000256" key="4">
    <source>
        <dbReference type="ARBA" id="ARBA00023242"/>
    </source>
</evidence>
<dbReference type="PROSITE" id="PS00463">
    <property type="entry name" value="ZN2_CY6_FUNGAL_1"/>
    <property type="match status" value="1"/>
</dbReference>
<reference evidence="7" key="1">
    <citation type="journal article" date="2021" name="Nat. Commun.">
        <title>Genetic determinants of endophytism in the Arabidopsis root mycobiome.</title>
        <authorList>
            <person name="Mesny F."/>
            <person name="Miyauchi S."/>
            <person name="Thiergart T."/>
            <person name="Pickel B."/>
            <person name="Atanasova L."/>
            <person name="Karlsson M."/>
            <person name="Huettel B."/>
            <person name="Barry K.W."/>
            <person name="Haridas S."/>
            <person name="Chen C."/>
            <person name="Bauer D."/>
            <person name="Andreopoulos W."/>
            <person name="Pangilinan J."/>
            <person name="LaButti K."/>
            <person name="Riley R."/>
            <person name="Lipzen A."/>
            <person name="Clum A."/>
            <person name="Drula E."/>
            <person name="Henrissat B."/>
            <person name="Kohler A."/>
            <person name="Grigoriev I.V."/>
            <person name="Martin F.M."/>
            <person name="Hacquard S."/>
        </authorList>
    </citation>
    <scope>NUCLEOTIDE SEQUENCE</scope>
    <source>
        <strain evidence="7">MPI-CAGE-AT-0147</strain>
    </source>
</reference>
<feature type="region of interest" description="Disordered" evidence="5">
    <location>
        <begin position="74"/>
        <end position="124"/>
    </location>
</feature>
<dbReference type="InterPro" id="IPR007219">
    <property type="entry name" value="XnlR_reg_dom"/>
</dbReference>
<dbReference type="Gene3D" id="4.10.240.10">
    <property type="entry name" value="Zn(2)-C6 fungal-type DNA-binding domain"/>
    <property type="match status" value="1"/>
</dbReference>
<comment type="caution">
    <text evidence="7">The sequence shown here is derived from an EMBL/GenBank/DDBJ whole genome shotgun (WGS) entry which is preliminary data.</text>
</comment>
<dbReference type="EMBL" id="JAGMUV010000017">
    <property type="protein sequence ID" value="KAH7130918.1"/>
    <property type="molecule type" value="Genomic_DNA"/>
</dbReference>
<dbReference type="GO" id="GO:0000981">
    <property type="term" value="F:DNA-binding transcription factor activity, RNA polymerase II-specific"/>
    <property type="evidence" value="ECO:0007669"/>
    <property type="project" value="InterPro"/>
</dbReference>
<keyword evidence="1" id="KW-0479">Metal-binding</keyword>
<proteinExistence type="predicted"/>
<protein>
    <recommendedName>
        <fullName evidence="6">Zn(2)-C6 fungal-type domain-containing protein</fullName>
    </recommendedName>
</protein>
<gene>
    <name evidence="7" type="ORF">EDB81DRAFT_871384</name>
</gene>
<evidence type="ECO:0000259" key="6">
    <source>
        <dbReference type="PROSITE" id="PS50048"/>
    </source>
</evidence>
<name>A0A9P9E4I2_9HYPO</name>
<dbReference type="GO" id="GO:0000978">
    <property type="term" value="F:RNA polymerase II cis-regulatory region sequence-specific DNA binding"/>
    <property type="evidence" value="ECO:0007669"/>
    <property type="project" value="TreeGrafter"/>
</dbReference>
<keyword evidence="2" id="KW-0805">Transcription regulation</keyword>
<feature type="compositionally biased region" description="Polar residues" evidence="5">
    <location>
        <begin position="90"/>
        <end position="103"/>
    </location>
</feature>
<evidence type="ECO:0000313" key="8">
    <source>
        <dbReference type="Proteomes" id="UP000738349"/>
    </source>
</evidence>
<evidence type="ECO:0000313" key="7">
    <source>
        <dbReference type="EMBL" id="KAH7130918.1"/>
    </source>
</evidence>
<dbReference type="InterPro" id="IPR036864">
    <property type="entry name" value="Zn2-C6_fun-type_DNA-bd_sf"/>
</dbReference>
<dbReference type="CDD" id="cd00067">
    <property type="entry name" value="GAL4"/>
    <property type="match status" value="1"/>
</dbReference>
<dbReference type="GO" id="GO:0006351">
    <property type="term" value="P:DNA-templated transcription"/>
    <property type="evidence" value="ECO:0007669"/>
    <property type="project" value="InterPro"/>
</dbReference>
<dbReference type="GO" id="GO:0008270">
    <property type="term" value="F:zinc ion binding"/>
    <property type="evidence" value="ECO:0007669"/>
    <property type="project" value="InterPro"/>
</dbReference>
<organism evidence="7 8">
    <name type="scientific">Dactylonectria macrodidyma</name>
    <dbReference type="NCBI Taxonomy" id="307937"/>
    <lineage>
        <taxon>Eukaryota</taxon>
        <taxon>Fungi</taxon>
        <taxon>Dikarya</taxon>
        <taxon>Ascomycota</taxon>
        <taxon>Pezizomycotina</taxon>
        <taxon>Sordariomycetes</taxon>
        <taxon>Hypocreomycetidae</taxon>
        <taxon>Hypocreales</taxon>
        <taxon>Nectriaceae</taxon>
        <taxon>Dactylonectria</taxon>
    </lineage>
</organism>
<dbReference type="SUPFAM" id="SSF57701">
    <property type="entry name" value="Zn2/Cys6 DNA-binding domain"/>
    <property type="match status" value="1"/>
</dbReference>
<evidence type="ECO:0000256" key="2">
    <source>
        <dbReference type="ARBA" id="ARBA00023015"/>
    </source>
</evidence>
<dbReference type="PANTHER" id="PTHR47424:SF9">
    <property type="entry name" value="TAH-2"/>
    <property type="match status" value="1"/>
</dbReference>
<dbReference type="Pfam" id="PF00172">
    <property type="entry name" value="Zn_clus"/>
    <property type="match status" value="1"/>
</dbReference>
<dbReference type="SMART" id="SM00066">
    <property type="entry name" value="GAL4"/>
    <property type="match status" value="1"/>
</dbReference>
<dbReference type="CDD" id="cd12148">
    <property type="entry name" value="fungal_TF_MHR"/>
    <property type="match status" value="1"/>
</dbReference>
<evidence type="ECO:0000256" key="1">
    <source>
        <dbReference type="ARBA" id="ARBA00022723"/>
    </source>
</evidence>
<keyword evidence="3" id="KW-0804">Transcription</keyword>
<dbReference type="AlphaFoldDB" id="A0A9P9E4I2"/>
<dbReference type="Pfam" id="PF04082">
    <property type="entry name" value="Fungal_trans"/>
    <property type="match status" value="1"/>
</dbReference>
<accession>A0A9P9E4I2</accession>
<dbReference type="Proteomes" id="UP000738349">
    <property type="component" value="Unassembled WGS sequence"/>
</dbReference>
<dbReference type="GO" id="GO:0005634">
    <property type="term" value="C:nucleus"/>
    <property type="evidence" value="ECO:0007669"/>
    <property type="project" value="TreeGrafter"/>
</dbReference>
<dbReference type="PANTHER" id="PTHR47424">
    <property type="entry name" value="REGULATORY PROTEIN GAL4"/>
    <property type="match status" value="1"/>
</dbReference>
<dbReference type="InterPro" id="IPR001138">
    <property type="entry name" value="Zn2Cys6_DnaBD"/>
</dbReference>
<feature type="domain" description="Zn(2)-C6 fungal-type" evidence="6">
    <location>
        <begin position="17"/>
        <end position="48"/>
    </location>
</feature>
<evidence type="ECO:0000256" key="3">
    <source>
        <dbReference type="ARBA" id="ARBA00023163"/>
    </source>
</evidence>
<dbReference type="GO" id="GO:0000435">
    <property type="term" value="P:positive regulation of transcription from RNA polymerase II promoter by galactose"/>
    <property type="evidence" value="ECO:0007669"/>
    <property type="project" value="TreeGrafter"/>
</dbReference>
<feature type="compositionally biased region" description="Basic and acidic residues" evidence="5">
    <location>
        <begin position="107"/>
        <end position="120"/>
    </location>
</feature>
<keyword evidence="4" id="KW-0539">Nucleus</keyword>